<proteinExistence type="predicted"/>
<dbReference type="RefSeq" id="WP_283267321.1">
    <property type="nucleotide sequence ID" value="NZ_CP125669.1"/>
</dbReference>
<accession>A0ABY8S246</accession>
<evidence type="ECO:0000313" key="1">
    <source>
        <dbReference type="EMBL" id="WHP05780.1"/>
    </source>
</evidence>
<gene>
    <name evidence="1" type="ORF">QLH32_17530</name>
</gene>
<sequence length="481" mass="53895">MAPASETASIAPYIDAFTKLIQNQDTVLMARGYGDLKIYHEVLRDDQVKSTFQQRRLAVISKDWIVEAGAKDKASQQAADALSANLKAINFDEASDMMLYGIFYGYAVGEIIWGQTDNLVSIDRIKVRDRARFAFNIDGLLYLLKQTFQYERMPDRKFWVLSTGADHSDNPYGLGLAHYLYWLTFFKRNDIKFWLIFLEKFGQPTAKGVLPTGKENDPQTRKLLLAALRAIATETAVLIPEGAEISLLEAARSGAADYEAMKDAMDAAIAKVVLSQTMTTDNGSSRSQSETHADVRDMVVAADADLLCESFNRSVVKWWFEYNLAAFPGATAPRVYRKTKKDEDLNKRAERDTKISALGYEPTEEYVRETYGEGWVKKAVVAPAPMVEPQNFAEPDMNYIQNRADQMSIVNAADQVASNYEDVIGDRVNQLLSFAESEDANYEGVQRFLVELMKEPPPAKAVDTIQKASFASRLLGLLRGQ</sequence>
<keyword evidence="2" id="KW-1185">Reference proteome</keyword>
<protein>
    <submittedName>
        <fullName evidence="1">DUF935 family protein</fullName>
    </submittedName>
</protein>
<dbReference type="InterPro" id="IPR009279">
    <property type="entry name" value="Portal_Mu"/>
</dbReference>
<name>A0ABY8S246_9GAMM</name>
<evidence type="ECO:0000313" key="2">
    <source>
        <dbReference type="Proteomes" id="UP001229836"/>
    </source>
</evidence>
<dbReference type="Proteomes" id="UP001229836">
    <property type="component" value="Chromosome"/>
</dbReference>
<dbReference type="EMBL" id="CP125669">
    <property type="protein sequence ID" value="WHP05780.1"/>
    <property type="molecule type" value="Genomic_DNA"/>
</dbReference>
<organism evidence="1 2">
    <name type="scientific">Acinetobacter corruptisaponis</name>
    <dbReference type="NCBI Taxonomy" id="3045147"/>
    <lineage>
        <taxon>Bacteria</taxon>
        <taxon>Pseudomonadati</taxon>
        <taxon>Pseudomonadota</taxon>
        <taxon>Gammaproteobacteria</taxon>
        <taxon>Moraxellales</taxon>
        <taxon>Moraxellaceae</taxon>
        <taxon>Acinetobacter</taxon>
    </lineage>
</organism>
<dbReference type="Pfam" id="PF06074">
    <property type="entry name" value="Portal_Mu"/>
    <property type="match status" value="1"/>
</dbReference>
<reference evidence="1 2" key="1">
    <citation type="submission" date="2023-05" db="EMBL/GenBank/DDBJ databases">
        <title>The complete genome of Acinetobacter sp. nov KCTC 92772.</title>
        <authorList>
            <person name="Zhou G."/>
        </authorList>
    </citation>
    <scope>NUCLEOTIDE SEQUENCE [LARGE SCALE GENOMIC DNA]</scope>
    <source>
        <strain evidence="1 2">KCTC 92772</strain>
    </source>
</reference>